<dbReference type="EMBL" id="FR824050">
    <property type="protein sequence ID" value="CCA14643.1"/>
    <property type="molecule type" value="Genomic_DNA"/>
</dbReference>
<feature type="region of interest" description="Disordered" evidence="1">
    <location>
        <begin position="164"/>
        <end position="186"/>
    </location>
</feature>
<accession>F0W0R9</accession>
<dbReference type="HOGENOM" id="CLU_387540_0_0_1"/>
<dbReference type="AlphaFoldDB" id="F0W0R9"/>
<proteinExistence type="predicted"/>
<evidence type="ECO:0000313" key="2">
    <source>
        <dbReference type="EMBL" id="CCA14643.1"/>
    </source>
</evidence>
<reference evidence="2" key="1">
    <citation type="journal article" date="2011" name="PLoS Biol.">
        <title>Gene gain and loss during evolution of obligate parasitism in the white rust pathogen of Arabidopsis thaliana.</title>
        <authorList>
            <person name="Kemen E."/>
            <person name="Gardiner A."/>
            <person name="Schultz-Larsen T."/>
            <person name="Kemen A.C."/>
            <person name="Balmuth A.L."/>
            <person name="Robert-Seilaniantz A."/>
            <person name="Bailey K."/>
            <person name="Holub E."/>
            <person name="Studholme D.J."/>
            <person name="Maclean D."/>
            <person name="Jones J.D."/>
        </authorList>
    </citation>
    <scope>NUCLEOTIDE SEQUENCE</scope>
</reference>
<name>F0W0R9_9STRA</name>
<reference evidence="2" key="2">
    <citation type="submission" date="2011-02" db="EMBL/GenBank/DDBJ databases">
        <authorList>
            <person name="MacLean D."/>
        </authorList>
    </citation>
    <scope>NUCLEOTIDE SEQUENCE</scope>
</reference>
<evidence type="ECO:0000256" key="1">
    <source>
        <dbReference type="SAM" id="MobiDB-lite"/>
    </source>
</evidence>
<sequence>MLSFLGQHFIVQKVLSTAIAIGCLALLHSLLGQDNVSISNHEAKKHFSDEKSSNECRNERDNIEESNQVLLPRNEKKVNLTSGGRGVGAHSELNHLVQSSDEYADALRWTSEYEDTRTRGGRYNNRKGFRLNRESKKACYRAVRTRKSRYVLIPITNNHKYDQSATKTSLSSPPRSFSTTSTCSPPASPCSQFREYHSEVHPFSFDSEKVHSHNDNGITNTPHAFNTSQFKCEYISTDIRSNNFINPSLPESVGNSCKEVTLQKNETAVNNQLASTASLEDWNACMQTSEINSFGAHLTRVSRQDQNRQLQLVARRVCKALLLERKLDFVSRHIQLTAVFDAIKLNRKINVGLRHFQALWRGNQCRTRRSKLSVIEDWLKRKLRHSKRSALYHAVCNHIMKKQIYQSFKSNLVARINAGRRIFEFTHRWQIARRKKIEESKRSNLRMKRQQREKYLRFRFLLFSAMARTNELDQHTLTNELRRWVSRVLAQIDCECRVIPPSDSSYEKANHYFSLKFPPALRSGAQLELRRNNIAKVTNLRLGRRIMEELYRQPQKLNVLRRWSNRVFVYRRHRNAFYCARIRMFAATFLIQVAIKCRFANMLLAAKSRYFHGICNCIELIHLGSRTRAAIILQATWKYTQAFRYWRRYISVCKLRIVLLANLSKKCKEHIRIRGLHYLVNEFQSAWLTSKIPVSHRSKISVVLIQQNLPGWR</sequence>
<organism evidence="2">
    <name type="scientific">Albugo laibachii Nc14</name>
    <dbReference type="NCBI Taxonomy" id="890382"/>
    <lineage>
        <taxon>Eukaryota</taxon>
        <taxon>Sar</taxon>
        <taxon>Stramenopiles</taxon>
        <taxon>Oomycota</taxon>
        <taxon>Peronosporomycetes</taxon>
        <taxon>Albuginales</taxon>
        <taxon>Albuginaceae</taxon>
        <taxon>Albugo</taxon>
    </lineage>
</organism>
<protein>
    <submittedName>
        <fullName evidence="2">AlNc14C5G704 protein</fullName>
    </submittedName>
</protein>
<feature type="compositionally biased region" description="Low complexity" evidence="1">
    <location>
        <begin position="168"/>
        <end position="186"/>
    </location>
</feature>
<gene>
    <name evidence="2" type="primary">AlNc14C5G704</name>
    <name evidence="2" type="ORF">ALNC14_007860</name>
</gene>